<protein>
    <recommendedName>
        <fullName evidence="10 12">Ornithine aminotransferase</fullName>
        <ecNumber evidence="4 12">2.6.1.13</ecNumber>
    </recommendedName>
</protein>
<evidence type="ECO:0000313" key="14">
    <source>
        <dbReference type="Proteomes" id="UP000009168"/>
    </source>
</evidence>
<comment type="similarity">
    <text evidence="3 11">Belongs to the class-III pyridoxal-phosphate-dependent aminotransferase family.</text>
</comment>
<reference evidence="14" key="1">
    <citation type="journal article" date="2006" name="PLoS Biol.">
        <title>Macronuclear genome sequence of the ciliate Tetrahymena thermophila, a model eukaryote.</title>
        <authorList>
            <person name="Eisen J.A."/>
            <person name="Coyne R.S."/>
            <person name="Wu M."/>
            <person name="Wu D."/>
            <person name="Thiagarajan M."/>
            <person name="Wortman J.R."/>
            <person name="Badger J.H."/>
            <person name="Ren Q."/>
            <person name="Amedeo P."/>
            <person name="Jones K.M."/>
            <person name="Tallon L.J."/>
            <person name="Delcher A.L."/>
            <person name="Salzberg S.L."/>
            <person name="Silva J.C."/>
            <person name="Haas B.J."/>
            <person name="Majoros W.H."/>
            <person name="Farzad M."/>
            <person name="Carlton J.M."/>
            <person name="Smith R.K. Jr."/>
            <person name="Garg J."/>
            <person name="Pearlman R.E."/>
            <person name="Karrer K.M."/>
            <person name="Sun L."/>
            <person name="Manning G."/>
            <person name="Elde N.C."/>
            <person name="Turkewitz A.P."/>
            <person name="Asai D.J."/>
            <person name="Wilkes D.E."/>
            <person name="Wang Y."/>
            <person name="Cai H."/>
            <person name="Collins K."/>
            <person name="Stewart B.A."/>
            <person name="Lee S.R."/>
            <person name="Wilamowska K."/>
            <person name="Weinberg Z."/>
            <person name="Ruzzo W.L."/>
            <person name="Wloga D."/>
            <person name="Gaertig J."/>
            <person name="Frankel J."/>
            <person name="Tsao C.-C."/>
            <person name="Gorovsky M.A."/>
            <person name="Keeling P.J."/>
            <person name="Waller R.F."/>
            <person name="Patron N.J."/>
            <person name="Cherry J.M."/>
            <person name="Stover N.A."/>
            <person name="Krieger C.J."/>
            <person name="del Toro C."/>
            <person name="Ryder H.F."/>
            <person name="Williamson S.C."/>
            <person name="Barbeau R.A."/>
            <person name="Hamilton E.P."/>
            <person name="Orias E."/>
        </authorList>
    </citation>
    <scope>NUCLEOTIDE SEQUENCE [LARGE SCALE GENOMIC DNA]</scope>
    <source>
        <strain evidence="14">SB210</strain>
    </source>
</reference>
<evidence type="ECO:0000256" key="11">
    <source>
        <dbReference type="RuleBase" id="RU003560"/>
    </source>
</evidence>
<comment type="catalytic activity">
    <reaction evidence="8 12">
        <text>a 2-oxocarboxylate + L-ornithine = L-glutamate 5-semialdehyde + an L-alpha-amino acid</text>
        <dbReference type="Rhea" id="RHEA:13877"/>
        <dbReference type="ChEBI" id="CHEBI:35179"/>
        <dbReference type="ChEBI" id="CHEBI:46911"/>
        <dbReference type="ChEBI" id="CHEBI:58066"/>
        <dbReference type="ChEBI" id="CHEBI:59869"/>
        <dbReference type="EC" id="2.6.1.13"/>
    </reaction>
</comment>
<dbReference type="Proteomes" id="UP000009168">
    <property type="component" value="Unassembled WGS sequence"/>
</dbReference>
<evidence type="ECO:0000256" key="6">
    <source>
        <dbReference type="ARBA" id="ARBA00022679"/>
    </source>
</evidence>
<keyword evidence="7 11" id="KW-0663">Pyridoxal phosphate</keyword>
<evidence type="ECO:0000313" key="13">
    <source>
        <dbReference type="EMBL" id="EAS05282.2"/>
    </source>
</evidence>
<dbReference type="GeneID" id="7826289"/>
<dbReference type="InterPro" id="IPR050103">
    <property type="entry name" value="Class-III_PLP-dep_AT"/>
</dbReference>
<dbReference type="InParanoid" id="Q24BV5"/>
<dbReference type="AlphaFoldDB" id="Q24BV5"/>
<dbReference type="InterPro" id="IPR015422">
    <property type="entry name" value="PyrdxlP-dep_Trfase_small"/>
</dbReference>
<proteinExistence type="inferred from homology"/>
<dbReference type="Gene3D" id="3.90.1150.10">
    <property type="entry name" value="Aspartate Aminotransferase, domain 1"/>
    <property type="match status" value="1"/>
</dbReference>
<evidence type="ECO:0000256" key="8">
    <source>
        <dbReference type="ARBA" id="ARBA00051265"/>
    </source>
</evidence>
<dbReference type="UniPathway" id="UPA00098">
    <property type="reaction ID" value="UER00358"/>
</dbReference>
<dbReference type="EC" id="2.6.1.13" evidence="4 12"/>
<evidence type="ECO:0000256" key="12">
    <source>
        <dbReference type="RuleBase" id="RU365036"/>
    </source>
</evidence>
<dbReference type="FunCoup" id="Q24BV5">
    <property type="interactions" value="215"/>
</dbReference>
<evidence type="ECO:0000256" key="10">
    <source>
        <dbReference type="ARBA" id="ARBA00073894"/>
    </source>
</evidence>
<dbReference type="NCBIfam" id="TIGR01885">
    <property type="entry name" value="Orn_aminotrans"/>
    <property type="match status" value="1"/>
</dbReference>
<name>Q24BV5_TETTS</name>
<dbReference type="InterPro" id="IPR015421">
    <property type="entry name" value="PyrdxlP-dep_Trfase_major"/>
</dbReference>
<evidence type="ECO:0000256" key="9">
    <source>
        <dbReference type="ARBA" id="ARBA00051944"/>
    </source>
</evidence>
<comment type="cofactor">
    <cofactor evidence="1 12">
        <name>pyridoxal 5'-phosphate</name>
        <dbReference type="ChEBI" id="CHEBI:597326"/>
    </cofactor>
</comment>
<dbReference type="InterPro" id="IPR015424">
    <property type="entry name" value="PyrdxlP-dep_Trfase"/>
</dbReference>
<dbReference type="HOGENOM" id="CLU_016922_10_3_1"/>
<dbReference type="InterPro" id="IPR010164">
    <property type="entry name" value="Orn_aminotrans"/>
</dbReference>
<dbReference type="PANTHER" id="PTHR11986:SF18">
    <property type="entry name" value="ORNITHINE AMINOTRANSFERASE, MITOCHONDRIAL"/>
    <property type="match status" value="1"/>
</dbReference>
<keyword evidence="5 12" id="KW-0032">Aminotransferase</keyword>
<dbReference type="InterPro" id="IPR005814">
    <property type="entry name" value="Aminotrans_3"/>
</dbReference>
<keyword evidence="6 12" id="KW-0808">Transferase</keyword>
<evidence type="ECO:0000256" key="3">
    <source>
        <dbReference type="ARBA" id="ARBA00008954"/>
    </source>
</evidence>
<dbReference type="FunFam" id="3.40.640.10:FF:000011">
    <property type="entry name" value="Ornithine aminotransferase"/>
    <property type="match status" value="1"/>
</dbReference>
<dbReference type="GO" id="GO:0019544">
    <property type="term" value="P:L-arginine catabolic process to L-glutamate"/>
    <property type="evidence" value="ECO:0007669"/>
    <property type="project" value="TreeGrafter"/>
</dbReference>
<accession>Q24BV5</accession>
<evidence type="ECO:0000256" key="7">
    <source>
        <dbReference type="ARBA" id="ARBA00022898"/>
    </source>
</evidence>
<dbReference type="GO" id="GO:0010121">
    <property type="term" value="P:L-arginine catabolic process to proline via ornithine"/>
    <property type="evidence" value="ECO:0007669"/>
    <property type="project" value="TreeGrafter"/>
</dbReference>
<dbReference type="KEGG" id="tet:TTHERM_01049320"/>
<dbReference type="CDD" id="cd00610">
    <property type="entry name" value="OAT_like"/>
    <property type="match status" value="1"/>
</dbReference>
<evidence type="ECO:0000256" key="1">
    <source>
        <dbReference type="ARBA" id="ARBA00001933"/>
    </source>
</evidence>
<dbReference type="Pfam" id="PF00202">
    <property type="entry name" value="Aminotran_3"/>
    <property type="match status" value="1"/>
</dbReference>
<dbReference type="PIRSF" id="PIRSF000521">
    <property type="entry name" value="Transaminase_4ab_Lys_Orn"/>
    <property type="match status" value="1"/>
</dbReference>
<dbReference type="EMBL" id="GG662375">
    <property type="protein sequence ID" value="EAS05282.2"/>
    <property type="molecule type" value="Genomic_DNA"/>
</dbReference>
<keyword evidence="14" id="KW-1185">Reference proteome</keyword>
<dbReference type="eggNOG" id="KOG1402">
    <property type="taxonomic scope" value="Eukaryota"/>
</dbReference>
<dbReference type="OrthoDB" id="425114at2759"/>
<evidence type="ECO:0000256" key="5">
    <source>
        <dbReference type="ARBA" id="ARBA00022576"/>
    </source>
</evidence>
<dbReference type="GO" id="GO:0055129">
    <property type="term" value="P:L-proline biosynthetic process"/>
    <property type="evidence" value="ECO:0007669"/>
    <property type="project" value="UniProtKB-UniPathway"/>
</dbReference>
<dbReference type="Gene3D" id="3.40.640.10">
    <property type="entry name" value="Type I PLP-dependent aspartate aminotransferase-like (Major domain)"/>
    <property type="match status" value="1"/>
</dbReference>
<dbReference type="InterPro" id="IPR049704">
    <property type="entry name" value="Aminotrans_3_PPA_site"/>
</dbReference>
<sequence>MLSKVIKRGLGYSNYYMDLEKQYGCRNYSPLPVVLERGEGVHVFDVEGKKYFDFLSAYSAVNQGHCHPKILKTFIEQAQKVTLTSRAFYNSNLGECEKFLSDTFGYQKVLLMNSGCEAGESAIKFARRWAYTVKGVPDNQAKVIFAKGNFWGRSIAACGSSDDPSRFYKFGPFGGLGFDLIDFNSVEQLEAKLQNDPNIAAFFVEHIQGERGVILPENGYFKKVKELCDKYNVLLIIDEIQTGLGRTGKLLSHQWDDIRPDMVLLAKALTGGFYPVSAVLTDNEVMEQINPGEHGSTYGGNPLGSKVAVTATKVILEEKLCENSLEMGEIFLKGLKDIQKPFIKEARGRGLFCALEFHESTKVTATQLCLKLKERGLLAKPTHNTTIRFSPPLVINKQQIEEALDIINKAVNDL</sequence>
<evidence type="ECO:0000256" key="4">
    <source>
        <dbReference type="ARBA" id="ARBA00012924"/>
    </source>
</evidence>
<organism evidence="13 14">
    <name type="scientific">Tetrahymena thermophila (strain SB210)</name>
    <dbReference type="NCBI Taxonomy" id="312017"/>
    <lineage>
        <taxon>Eukaryota</taxon>
        <taxon>Sar</taxon>
        <taxon>Alveolata</taxon>
        <taxon>Ciliophora</taxon>
        <taxon>Intramacronucleata</taxon>
        <taxon>Oligohymenophorea</taxon>
        <taxon>Hymenostomatida</taxon>
        <taxon>Tetrahymenina</taxon>
        <taxon>Tetrahymenidae</taxon>
        <taxon>Tetrahymena</taxon>
    </lineage>
</organism>
<dbReference type="GO" id="GO:0005737">
    <property type="term" value="C:cytoplasm"/>
    <property type="evidence" value="ECO:0007669"/>
    <property type="project" value="TreeGrafter"/>
</dbReference>
<comment type="pathway">
    <text evidence="2 12">Amino-acid biosynthesis; L-proline biosynthesis; L-glutamate 5-semialdehyde from L-ornithine: step 1/1.</text>
</comment>
<dbReference type="PANTHER" id="PTHR11986">
    <property type="entry name" value="AMINOTRANSFERASE CLASS III"/>
    <property type="match status" value="1"/>
</dbReference>
<gene>
    <name evidence="13" type="ORF">TTHERM_01049320</name>
</gene>
<dbReference type="GO" id="GO:0030170">
    <property type="term" value="F:pyridoxal phosphate binding"/>
    <property type="evidence" value="ECO:0007669"/>
    <property type="project" value="InterPro"/>
</dbReference>
<dbReference type="GO" id="GO:0042802">
    <property type="term" value="F:identical protein binding"/>
    <property type="evidence" value="ECO:0007669"/>
    <property type="project" value="TreeGrafter"/>
</dbReference>
<dbReference type="SUPFAM" id="SSF53383">
    <property type="entry name" value="PLP-dependent transferases"/>
    <property type="match status" value="1"/>
</dbReference>
<dbReference type="RefSeq" id="XP_001025527.2">
    <property type="nucleotide sequence ID" value="XM_001025527.3"/>
</dbReference>
<dbReference type="STRING" id="312017.Q24BV5"/>
<evidence type="ECO:0000256" key="2">
    <source>
        <dbReference type="ARBA" id="ARBA00004998"/>
    </source>
</evidence>
<dbReference type="GO" id="GO:0004587">
    <property type="term" value="F:ornithine aminotransferase activity"/>
    <property type="evidence" value="ECO:0007669"/>
    <property type="project" value="UniProtKB-EC"/>
</dbReference>
<comment type="catalytic activity">
    <reaction evidence="9">
        <text>L-ornithine + 2-oxoglutarate = L-glutamate 5-semialdehyde + L-glutamate</text>
        <dbReference type="Rhea" id="RHEA:25160"/>
        <dbReference type="ChEBI" id="CHEBI:16810"/>
        <dbReference type="ChEBI" id="CHEBI:29985"/>
        <dbReference type="ChEBI" id="CHEBI:46911"/>
        <dbReference type="ChEBI" id="CHEBI:58066"/>
        <dbReference type="EC" id="2.6.1.13"/>
    </reaction>
    <physiologicalReaction direction="left-to-right" evidence="9">
        <dbReference type="Rhea" id="RHEA:25161"/>
    </physiologicalReaction>
</comment>
<dbReference type="PROSITE" id="PS00600">
    <property type="entry name" value="AA_TRANSFER_CLASS_3"/>
    <property type="match status" value="1"/>
</dbReference>
<dbReference type="FunFam" id="3.90.1150.10:FF:000152">
    <property type="entry name" value="Ornithine aminotransferase"/>
    <property type="match status" value="1"/>
</dbReference>
<dbReference type="OMA" id="RSAWDLC"/>